<comment type="similarity">
    <text evidence="1">Belongs to the universal stress protein A family.</text>
</comment>
<dbReference type="Proteomes" id="UP001058016">
    <property type="component" value="Chromosome"/>
</dbReference>
<dbReference type="PANTHER" id="PTHR46268:SF6">
    <property type="entry name" value="UNIVERSAL STRESS PROTEIN UP12"/>
    <property type="match status" value="1"/>
</dbReference>
<dbReference type="InterPro" id="IPR014729">
    <property type="entry name" value="Rossmann-like_a/b/a_fold"/>
</dbReference>
<evidence type="ECO:0000313" key="4">
    <source>
        <dbReference type="EMBL" id="UUF08261.1"/>
    </source>
</evidence>
<name>A0A9Q9FG03_9FIRM</name>
<dbReference type="PANTHER" id="PTHR46268">
    <property type="entry name" value="STRESS RESPONSE PROTEIN NHAX"/>
    <property type="match status" value="1"/>
</dbReference>
<evidence type="ECO:0000313" key="3">
    <source>
        <dbReference type="EMBL" id="UUF07033.1"/>
    </source>
</evidence>
<dbReference type="Gene3D" id="3.40.50.620">
    <property type="entry name" value="HUPs"/>
    <property type="match status" value="1"/>
</dbReference>
<dbReference type="RefSeq" id="WP_055306024.1">
    <property type="nucleotide sequence ID" value="NZ_CP071249.1"/>
</dbReference>
<evidence type="ECO:0000259" key="2">
    <source>
        <dbReference type="Pfam" id="PF00582"/>
    </source>
</evidence>
<keyword evidence="5" id="KW-1185">Reference proteome</keyword>
<accession>A0A9Q9FG03</accession>
<dbReference type="InterPro" id="IPR006016">
    <property type="entry name" value="UspA"/>
</dbReference>
<proteinExistence type="inferred from homology"/>
<evidence type="ECO:0000313" key="5">
    <source>
        <dbReference type="Proteomes" id="UP001058016"/>
    </source>
</evidence>
<dbReference type="SUPFAM" id="SSF52402">
    <property type="entry name" value="Adenine nucleotide alpha hydrolases-like"/>
    <property type="match status" value="1"/>
</dbReference>
<evidence type="ECO:0000256" key="1">
    <source>
        <dbReference type="ARBA" id="ARBA00008791"/>
    </source>
</evidence>
<protein>
    <submittedName>
        <fullName evidence="4">Universal stress protein</fullName>
    </submittedName>
</protein>
<gene>
    <name evidence="3" type="ORF">J0J69_05935</name>
    <name evidence="4" type="ORF">J0J70_11895</name>
</gene>
<dbReference type="Proteomes" id="UP001058072">
    <property type="component" value="Chromosome"/>
</dbReference>
<organism evidence="4 6">
    <name type="scientific">Turicibacter bilis</name>
    <dbReference type="NCBI Taxonomy" id="2735723"/>
    <lineage>
        <taxon>Bacteria</taxon>
        <taxon>Bacillati</taxon>
        <taxon>Bacillota</taxon>
        <taxon>Erysipelotrichia</taxon>
        <taxon>Erysipelotrichales</taxon>
        <taxon>Turicibacteraceae</taxon>
        <taxon>Turicibacter</taxon>
    </lineage>
</organism>
<evidence type="ECO:0000313" key="6">
    <source>
        <dbReference type="Proteomes" id="UP001058072"/>
    </source>
</evidence>
<sequence length="153" mass="16736">MYQNILVAVDDSAKSRLAFKSAVETAVAFNAKLTLCHIKKNTIIYTPIDPSGMLSTTYIFKQDFSSYMDEELEKYKEEAQKAGIKEVEIVQTYSSSPGLAIAEVIAPGYEADLIVCGASNKSGFDRFLLGSVSLDIVKHAKCDVNVIRNGGKK</sequence>
<dbReference type="InterPro" id="IPR006015">
    <property type="entry name" value="Universal_stress_UspA"/>
</dbReference>
<reference evidence="4 5" key="1">
    <citation type="submission" date="2021-03" db="EMBL/GenBank/DDBJ databases">
        <title>Comparative Genomics and Metabolomics in the genus Turicibacter.</title>
        <authorList>
            <person name="Maki J."/>
            <person name="Looft T."/>
        </authorList>
    </citation>
    <scope>NUCLEOTIDE SEQUENCE</scope>
    <source>
        <strain evidence="4">ISU324</strain>
        <strain evidence="3 5">MMM721</strain>
    </source>
</reference>
<dbReference type="PRINTS" id="PR01438">
    <property type="entry name" value="UNVRSLSTRESS"/>
</dbReference>
<dbReference type="EMBL" id="CP071250">
    <property type="protein sequence ID" value="UUF08261.1"/>
    <property type="molecule type" value="Genomic_DNA"/>
</dbReference>
<dbReference type="Pfam" id="PF00582">
    <property type="entry name" value="Usp"/>
    <property type="match status" value="1"/>
</dbReference>
<dbReference type="EMBL" id="CP071249">
    <property type="protein sequence ID" value="UUF07033.1"/>
    <property type="molecule type" value="Genomic_DNA"/>
</dbReference>
<dbReference type="CDD" id="cd00293">
    <property type="entry name" value="USP-like"/>
    <property type="match status" value="1"/>
</dbReference>
<dbReference type="AlphaFoldDB" id="A0A9Q9FG03"/>
<feature type="domain" description="UspA" evidence="2">
    <location>
        <begin position="1"/>
        <end position="148"/>
    </location>
</feature>